<feature type="compositionally biased region" description="Basic residues" evidence="1">
    <location>
        <begin position="305"/>
        <end position="318"/>
    </location>
</feature>
<feature type="compositionally biased region" description="Basic residues" evidence="1">
    <location>
        <begin position="78"/>
        <end position="88"/>
    </location>
</feature>
<reference evidence="2" key="1">
    <citation type="submission" date="2020-02" db="EMBL/GenBank/DDBJ databases">
        <authorList>
            <person name="Meier V. D."/>
        </authorList>
    </citation>
    <scope>NUCLEOTIDE SEQUENCE</scope>
    <source>
        <strain evidence="2">AVDCRST_MAG89</strain>
    </source>
</reference>
<sequence length="353" mass="35980">EEAPEDGRRGCGDRLFPVAGAQGRRVGGRLAAPARGGPGAAGRGRAGLDGGNAHPRHALEAAPGAGGAGHRMEAADRRRMHRLRRQQRVPRAAGRVCPHLGAGAPRQRSAERRLRVAGAGAGAGRGGDDLLSAGFHVAARVPGAGGGRAGEHPDDRAGGDGRLGGDAGRAGVDGLLPRPRRGGGGTCGDDLPLRVPPAAGGCGAGVRRRTSRAAEPPAAGRLRGVGALPMGVPGRLVRAGVPRLRHRRAGLRGRHVPAVVHRAGGFHPLRTRLLRPVRGGERVGAGAVGSGQEPRRLVRHRLSPGRLVHRHGAGRVLRRAAQPALERPAQERNQRGGGGGNGPGAESPCPPAL</sequence>
<feature type="compositionally biased region" description="Basic and acidic residues" evidence="1">
    <location>
        <begin position="1"/>
        <end position="12"/>
    </location>
</feature>
<dbReference type="AlphaFoldDB" id="A0A6J4LVD3"/>
<accession>A0A6J4LVD3</accession>
<evidence type="ECO:0000313" key="2">
    <source>
        <dbReference type="EMBL" id="CAA9341853.1"/>
    </source>
</evidence>
<protein>
    <submittedName>
        <fullName evidence="2">Uncharacterized protein</fullName>
    </submittedName>
</protein>
<evidence type="ECO:0000256" key="1">
    <source>
        <dbReference type="SAM" id="MobiDB-lite"/>
    </source>
</evidence>
<feature type="non-terminal residue" evidence="2">
    <location>
        <position position="1"/>
    </location>
</feature>
<feature type="compositionally biased region" description="Gly residues" evidence="1">
    <location>
        <begin position="36"/>
        <end position="50"/>
    </location>
</feature>
<gene>
    <name evidence="2" type="ORF">AVDCRST_MAG89-2653</name>
</gene>
<name>A0A6J4LVD3_9BACT</name>
<dbReference type="EMBL" id="CADCTV010000555">
    <property type="protein sequence ID" value="CAA9341853.1"/>
    <property type="molecule type" value="Genomic_DNA"/>
</dbReference>
<proteinExistence type="predicted"/>
<feature type="compositionally biased region" description="Low complexity" evidence="1">
    <location>
        <begin position="19"/>
        <end position="35"/>
    </location>
</feature>
<feature type="compositionally biased region" description="Basic and acidic residues" evidence="1">
    <location>
        <begin position="149"/>
        <end position="159"/>
    </location>
</feature>
<feature type="region of interest" description="Disordered" evidence="1">
    <location>
        <begin position="305"/>
        <end position="353"/>
    </location>
</feature>
<feature type="region of interest" description="Disordered" evidence="1">
    <location>
        <begin position="142"/>
        <end position="180"/>
    </location>
</feature>
<feature type="region of interest" description="Disordered" evidence="1">
    <location>
        <begin position="1"/>
        <end position="112"/>
    </location>
</feature>
<organism evidence="2">
    <name type="scientific">uncultured Gemmatimonadota bacterium</name>
    <dbReference type="NCBI Taxonomy" id="203437"/>
    <lineage>
        <taxon>Bacteria</taxon>
        <taxon>Pseudomonadati</taxon>
        <taxon>Gemmatimonadota</taxon>
        <taxon>environmental samples</taxon>
    </lineage>
</organism>
<feature type="non-terminal residue" evidence="2">
    <location>
        <position position="353"/>
    </location>
</feature>